<feature type="signal peptide" evidence="1">
    <location>
        <begin position="1"/>
        <end position="26"/>
    </location>
</feature>
<accession>A0A561UDF9</accession>
<keyword evidence="1" id="KW-0732">Signal</keyword>
<dbReference type="Pfam" id="PF00144">
    <property type="entry name" value="Beta-lactamase"/>
    <property type="match status" value="1"/>
</dbReference>
<feature type="domain" description="Beta-lactamase-related" evidence="2">
    <location>
        <begin position="45"/>
        <end position="350"/>
    </location>
</feature>
<dbReference type="PANTHER" id="PTHR46825">
    <property type="entry name" value="D-ALANYL-D-ALANINE-CARBOXYPEPTIDASE/ENDOPEPTIDASE AMPH"/>
    <property type="match status" value="1"/>
</dbReference>
<evidence type="ECO:0000313" key="4">
    <source>
        <dbReference type="Proteomes" id="UP000317940"/>
    </source>
</evidence>
<dbReference type="Gene3D" id="3.40.710.10">
    <property type="entry name" value="DD-peptidase/beta-lactamase superfamily"/>
    <property type="match status" value="1"/>
</dbReference>
<dbReference type="EMBL" id="VIWT01000001">
    <property type="protein sequence ID" value="TWF97391.1"/>
    <property type="molecule type" value="Genomic_DNA"/>
</dbReference>
<keyword evidence="3" id="KW-0378">Hydrolase</keyword>
<protein>
    <submittedName>
        <fullName evidence="3">D-alanyl-D-alanine carboxypeptidase</fullName>
    </submittedName>
</protein>
<evidence type="ECO:0000256" key="1">
    <source>
        <dbReference type="SAM" id="SignalP"/>
    </source>
</evidence>
<evidence type="ECO:0000259" key="2">
    <source>
        <dbReference type="Pfam" id="PF00144"/>
    </source>
</evidence>
<dbReference type="PANTHER" id="PTHR46825:SF7">
    <property type="entry name" value="D-ALANYL-D-ALANINE CARBOXYPEPTIDASE"/>
    <property type="match status" value="1"/>
</dbReference>
<dbReference type="SUPFAM" id="SSF56601">
    <property type="entry name" value="beta-lactamase/transpeptidase-like"/>
    <property type="match status" value="1"/>
</dbReference>
<comment type="caution">
    <text evidence="3">The sequence shown here is derived from an EMBL/GenBank/DDBJ whole genome shotgun (WGS) entry which is preliminary data.</text>
</comment>
<dbReference type="InterPro" id="IPR012338">
    <property type="entry name" value="Beta-lactam/transpept-like"/>
</dbReference>
<dbReference type="GO" id="GO:0004180">
    <property type="term" value="F:carboxypeptidase activity"/>
    <property type="evidence" value="ECO:0007669"/>
    <property type="project" value="UniProtKB-KW"/>
</dbReference>
<dbReference type="OrthoDB" id="3862163at2"/>
<sequence>MKTTARAALTTALTAALLAATPAAFAADGGRSGGHHGHQALQTALDQAITGAGLPGVTALVKDGGSTWYGQAGTADLSTGQKFQPQDRFRIGSTTKTFVATVLLQLEAEHRLSLDDTVEQWLPGLVDGNGYDGSKITIRQLLGNTSGIANFATAVQDEFSGLPFLQHRFDSFTPRQLVQLGTATPPAFAPGTGWGYSDTNFVLAGMIVEQATGHTLGQEISDRLLKPLHLKNTYEPAADDTGINGPHGRFYSKLGPTYAPTAQVYDVTELNPTWGWGSGDLISTEGDLDTFFQALLKGRLLPPAQTAEMFTMTDPGKAWIPGTDYGLGVASVTLSCGRVWGMGGAIDGSWSYTFGTRDGRHLLSTETNGDWANDDPSYLGPISVFDKELEAEFCGAGAQG</sequence>
<proteinExistence type="predicted"/>
<evidence type="ECO:0000313" key="3">
    <source>
        <dbReference type="EMBL" id="TWF97391.1"/>
    </source>
</evidence>
<gene>
    <name evidence="3" type="ORF">FHX73_111171</name>
</gene>
<dbReference type="RefSeq" id="WP_145903832.1">
    <property type="nucleotide sequence ID" value="NZ_BAAAMZ010000008.1"/>
</dbReference>
<keyword evidence="4" id="KW-1185">Reference proteome</keyword>
<dbReference type="InterPro" id="IPR001466">
    <property type="entry name" value="Beta-lactam-related"/>
</dbReference>
<dbReference type="Proteomes" id="UP000317940">
    <property type="component" value="Unassembled WGS sequence"/>
</dbReference>
<dbReference type="AlphaFoldDB" id="A0A561UDF9"/>
<reference evidence="3 4" key="1">
    <citation type="submission" date="2019-06" db="EMBL/GenBank/DDBJ databases">
        <title>Sequencing the genomes of 1000 actinobacteria strains.</title>
        <authorList>
            <person name="Klenk H.-P."/>
        </authorList>
    </citation>
    <scope>NUCLEOTIDE SEQUENCE [LARGE SCALE GENOMIC DNA]</scope>
    <source>
        <strain evidence="3 4">DSM 44826</strain>
    </source>
</reference>
<name>A0A561UDF9_9ACTN</name>
<organism evidence="3 4">
    <name type="scientific">Kitasatospora viridis</name>
    <dbReference type="NCBI Taxonomy" id="281105"/>
    <lineage>
        <taxon>Bacteria</taxon>
        <taxon>Bacillati</taxon>
        <taxon>Actinomycetota</taxon>
        <taxon>Actinomycetes</taxon>
        <taxon>Kitasatosporales</taxon>
        <taxon>Streptomycetaceae</taxon>
        <taxon>Kitasatospora</taxon>
    </lineage>
</organism>
<feature type="chain" id="PRO_5022095423" evidence="1">
    <location>
        <begin position="27"/>
        <end position="400"/>
    </location>
</feature>
<dbReference type="InterPro" id="IPR050491">
    <property type="entry name" value="AmpC-like"/>
</dbReference>
<keyword evidence="3" id="KW-0645">Protease</keyword>
<keyword evidence="3" id="KW-0121">Carboxypeptidase</keyword>